<comment type="caution">
    <text evidence="2">The sequence shown here is derived from an EMBL/GenBank/DDBJ whole genome shotgun (WGS) entry which is preliminary data.</text>
</comment>
<organism evidence="2 3">
    <name type="scientific">Sediminicola arcticus</name>
    <dbReference type="NCBI Taxonomy" id="1574308"/>
    <lineage>
        <taxon>Bacteria</taxon>
        <taxon>Pseudomonadati</taxon>
        <taxon>Bacteroidota</taxon>
        <taxon>Flavobacteriia</taxon>
        <taxon>Flavobacteriales</taxon>
        <taxon>Flavobacteriaceae</taxon>
        <taxon>Sediminicola</taxon>
    </lineage>
</organism>
<dbReference type="Pfam" id="PF12146">
    <property type="entry name" value="Hydrolase_4"/>
    <property type="match status" value="1"/>
</dbReference>
<dbReference type="SUPFAM" id="SSF53474">
    <property type="entry name" value="alpha/beta-Hydrolases"/>
    <property type="match status" value="1"/>
</dbReference>
<accession>A0ABV2SUE1</accession>
<dbReference type="RefSeq" id="WP_354615161.1">
    <property type="nucleotide sequence ID" value="NZ_JBEXAE010000003.1"/>
</dbReference>
<dbReference type="InterPro" id="IPR029058">
    <property type="entry name" value="AB_hydrolase_fold"/>
</dbReference>
<dbReference type="Gene3D" id="3.40.50.1820">
    <property type="entry name" value="alpha/beta hydrolase"/>
    <property type="match status" value="1"/>
</dbReference>
<dbReference type="Proteomes" id="UP001549799">
    <property type="component" value="Unassembled WGS sequence"/>
</dbReference>
<sequence>MHQQYKLPFKKYSISIMFTQPKEILGVVVVCHGFGEHYGRYVQDVIPQLEDLGLAVVAYDNIGHGQSSGKRGHCPNYSTLLDLLDVVIERVESRYLDKPLFLYGHSMGGNLVLNYALRRTHHIRGIIATSPYLRLAFSPQKWKMILGKVMLKIYPSITLSSGLDPMGISRIPEEVENYKNDPLVHDKVSPMFSFPVMEAGEWAIKNSNLLKVNTLLLHGTVDPIIDYKGTEAFHQNASTTTLKLMVGGYHELHKDICRNEMLEYINNWLAQQL</sequence>
<evidence type="ECO:0000259" key="1">
    <source>
        <dbReference type="Pfam" id="PF12146"/>
    </source>
</evidence>
<evidence type="ECO:0000313" key="2">
    <source>
        <dbReference type="EMBL" id="MET6990769.1"/>
    </source>
</evidence>
<feature type="domain" description="Serine aminopeptidase S33" evidence="1">
    <location>
        <begin position="25"/>
        <end position="255"/>
    </location>
</feature>
<reference evidence="2 3" key="1">
    <citation type="submission" date="2024-07" db="EMBL/GenBank/DDBJ databases">
        <title>The genome sequence of type strain Sediminicola arcticus GDMCC 1.2805.</title>
        <authorList>
            <person name="Liu Y."/>
        </authorList>
    </citation>
    <scope>NUCLEOTIDE SEQUENCE [LARGE SCALE GENOMIC DNA]</scope>
    <source>
        <strain evidence="2 3">GDMCC 1.2805</strain>
    </source>
</reference>
<name>A0ABV2SUE1_9FLAO</name>
<keyword evidence="3" id="KW-1185">Reference proteome</keyword>
<dbReference type="PANTHER" id="PTHR11614">
    <property type="entry name" value="PHOSPHOLIPASE-RELATED"/>
    <property type="match status" value="1"/>
</dbReference>
<protein>
    <submittedName>
        <fullName evidence="2">Lysophospholipase</fullName>
    </submittedName>
</protein>
<dbReference type="InterPro" id="IPR022742">
    <property type="entry name" value="Hydrolase_4"/>
</dbReference>
<dbReference type="PRINTS" id="PR00111">
    <property type="entry name" value="ABHYDROLASE"/>
</dbReference>
<proteinExistence type="predicted"/>
<gene>
    <name evidence="2" type="ORF">ABXZ36_08930</name>
</gene>
<dbReference type="InterPro" id="IPR051044">
    <property type="entry name" value="MAG_DAG_Lipase"/>
</dbReference>
<evidence type="ECO:0000313" key="3">
    <source>
        <dbReference type="Proteomes" id="UP001549799"/>
    </source>
</evidence>
<dbReference type="EMBL" id="JBEXAE010000003">
    <property type="protein sequence ID" value="MET6990769.1"/>
    <property type="molecule type" value="Genomic_DNA"/>
</dbReference>
<dbReference type="InterPro" id="IPR000073">
    <property type="entry name" value="AB_hydrolase_1"/>
</dbReference>